<sequence length="316" mass="33890">MTSNEQTNHQTQQTHQTQQQPSEGRQPAQQQQPAAAQGQTPTDGAPILVLGATGKTGRRVVARLRAAGHTVRAASRTAETPFDWSDRATWGPALEGVGALYLVGPPDPEPIADFVARAQAAGVRRFVVLSGRGIEVYGDSFEPSMAEAERVVREAGVDWTVIRPNNFSQNFDEDVFHEPLLEGRLALPVGDVPEPFIDVEDIAEVAAVLLTEDGHSGRTYELSGPRSLTFAEAVAEMAKASGRPMRFEHVTEEAYVAELIGRGAPEEAARSLAAVLTFLAGGHNSAPVSGVREVLGREARDFTEYAKRAAESGAWG</sequence>
<proteinExistence type="predicted"/>
<feature type="region of interest" description="Disordered" evidence="1">
    <location>
        <begin position="1"/>
        <end position="51"/>
    </location>
</feature>
<evidence type="ECO:0000259" key="2">
    <source>
        <dbReference type="Pfam" id="PF13460"/>
    </source>
</evidence>
<dbReference type="PANTHER" id="PTHR43162:SF1">
    <property type="entry name" value="PRESTALK A DIFFERENTIATION PROTEIN A"/>
    <property type="match status" value="1"/>
</dbReference>
<evidence type="ECO:0000256" key="1">
    <source>
        <dbReference type="SAM" id="MobiDB-lite"/>
    </source>
</evidence>
<dbReference type="RefSeq" id="WP_359776233.1">
    <property type="nucleotide sequence ID" value="NZ_JBEYRR010000003.1"/>
</dbReference>
<dbReference type="SUPFAM" id="SSF51735">
    <property type="entry name" value="NAD(P)-binding Rossmann-fold domains"/>
    <property type="match status" value="1"/>
</dbReference>
<dbReference type="Gene3D" id="3.40.50.720">
    <property type="entry name" value="NAD(P)-binding Rossmann-like Domain"/>
    <property type="match status" value="1"/>
</dbReference>
<dbReference type="InterPro" id="IPR051604">
    <property type="entry name" value="Ergot_Alk_Oxidoreductase"/>
</dbReference>
<evidence type="ECO:0000313" key="3">
    <source>
        <dbReference type="EMBL" id="MEW2361187.1"/>
    </source>
</evidence>
<keyword evidence="4" id="KW-1185">Reference proteome</keyword>
<dbReference type="Gene3D" id="3.90.25.10">
    <property type="entry name" value="UDP-galactose 4-epimerase, domain 1"/>
    <property type="match status" value="1"/>
</dbReference>
<dbReference type="Proteomes" id="UP001553843">
    <property type="component" value="Unassembled WGS sequence"/>
</dbReference>
<gene>
    <name evidence="3" type="ORF">AB0887_04325</name>
</gene>
<dbReference type="InterPro" id="IPR036291">
    <property type="entry name" value="NAD(P)-bd_dom_sf"/>
</dbReference>
<organism evidence="3 4">
    <name type="scientific">Streptomyces huasconensis</name>
    <dbReference type="NCBI Taxonomy" id="1854574"/>
    <lineage>
        <taxon>Bacteria</taxon>
        <taxon>Bacillati</taxon>
        <taxon>Actinomycetota</taxon>
        <taxon>Actinomycetes</taxon>
        <taxon>Kitasatosporales</taxon>
        <taxon>Streptomycetaceae</taxon>
        <taxon>Streptomyces</taxon>
    </lineage>
</organism>
<reference evidence="3 4" key="1">
    <citation type="submission" date="2024-06" db="EMBL/GenBank/DDBJ databases">
        <title>The Natural Products Discovery Center: Release of the First 8490 Sequenced Strains for Exploring Actinobacteria Biosynthetic Diversity.</title>
        <authorList>
            <person name="Kalkreuter E."/>
            <person name="Kautsar S.A."/>
            <person name="Yang D."/>
            <person name="Bader C.D."/>
            <person name="Teijaro C.N."/>
            <person name="Fluegel L."/>
            <person name="Davis C.M."/>
            <person name="Simpson J.R."/>
            <person name="Lauterbach L."/>
            <person name="Steele A.D."/>
            <person name="Gui C."/>
            <person name="Meng S."/>
            <person name="Li G."/>
            <person name="Viehrig K."/>
            <person name="Ye F."/>
            <person name="Su P."/>
            <person name="Kiefer A.F."/>
            <person name="Nichols A."/>
            <person name="Cepeda A.J."/>
            <person name="Yan W."/>
            <person name="Fan B."/>
            <person name="Jiang Y."/>
            <person name="Adhikari A."/>
            <person name="Zheng C.-J."/>
            <person name="Schuster L."/>
            <person name="Cowan T.M."/>
            <person name="Smanski M.J."/>
            <person name="Chevrette M.G."/>
            <person name="De Carvalho L.P.S."/>
            <person name="Shen B."/>
        </authorList>
    </citation>
    <scope>NUCLEOTIDE SEQUENCE [LARGE SCALE GENOMIC DNA]</scope>
    <source>
        <strain evidence="3 4">NPDC047833</strain>
    </source>
</reference>
<accession>A0ABV3LS89</accession>
<dbReference type="EMBL" id="JBEYRS010000001">
    <property type="protein sequence ID" value="MEW2361187.1"/>
    <property type="molecule type" value="Genomic_DNA"/>
</dbReference>
<feature type="domain" description="NAD(P)-binding" evidence="2">
    <location>
        <begin position="51"/>
        <end position="211"/>
    </location>
</feature>
<dbReference type="Pfam" id="PF13460">
    <property type="entry name" value="NAD_binding_10"/>
    <property type="match status" value="1"/>
</dbReference>
<evidence type="ECO:0000313" key="4">
    <source>
        <dbReference type="Proteomes" id="UP001553843"/>
    </source>
</evidence>
<protein>
    <submittedName>
        <fullName evidence="3">NAD(P)H-binding protein</fullName>
    </submittedName>
</protein>
<comment type="caution">
    <text evidence="3">The sequence shown here is derived from an EMBL/GenBank/DDBJ whole genome shotgun (WGS) entry which is preliminary data.</text>
</comment>
<dbReference type="InterPro" id="IPR016040">
    <property type="entry name" value="NAD(P)-bd_dom"/>
</dbReference>
<name>A0ABV3LS89_9ACTN</name>
<feature type="compositionally biased region" description="Low complexity" evidence="1">
    <location>
        <begin position="1"/>
        <end position="41"/>
    </location>
</feature>
<dbReference type="PANTHER" id="PTHR43162">
    <property type="match status" value="1"/>
</dbReference>